<dbReference type="EC" id="2.3.2.23" evidence="5"/>
<proteinExistence type="predicted"/>
<keyword evidence="3" id="KW-1133">Transmembrane helix</keyword>
<dbReference type="InterPro" id="IPR000608">
    <property type="entry name" value="UBC"/>
</dbReference>
<name>A0AAJ6CGG4_9BASI</name>
<dbReference type="SUPFAM" id="SSF54495">
    <property type="entry name" value="UBC-like"/>
    <property type="match status" value="1"/>
</dbReference>
<keyword evidence="5" id="KW-0012">Acyltransferase</keyword>
<evidence type="ECO:0000313" key="6">
    <source>
        <dbReference type="Proteomes" id="UP001219567"/>
    </source>
</evidence>
<organism evidence="5 6">
    <name type="scientific">Malassezia yamatoensis</name>
    <dbReference type="NCBI Taxonomy" id="253288"/>
    <lineage>
        <taxon>Eukaryota</taxon>
        <taxon>Fungi</taxon>
        <taxon>Dikarya</taxon>
        <taxon>Basidiomycota</taxon>
        <taxon>Ustilaginomycotina</taxon>
        <taxon>Malasseziomycetes</taxon>
        <taxon>Malasseziales</taxon>
        <taxon>Malasseziaceae</taxon>
        <taxon>Malassezia</taxon>
    </lineage>
</organism>
<dbReference type="AlphaFoldDB" id="A0AAJ6CGG4"/>
<dbReference type="GO" id="GO:0061631">
    <property type="term" value="F:ubiquitin conjugating enzyme activity"/>
    <property type="evidence" value="ECO:0007669"/>
    <property type="project" value="UniProtKB-EC"/>
</dbReference>
<feature type="region of interest" description="Disordered" evidence="2">
    <location>
        <begin position="117"/>
        <end position="188"/>
    </location>
</feature>
<dbReference type="SMART" id="SM00212">
    <property type="entry name" value="UBCc"/>
    <property type="match status" value="1"/>
</dbReference>
<dbReference type="InterPro" id="IPR016135">
    <property type="entry name" value="UBQ-conjugating_enzyme/RWD"/>
</dbReference>
<sequence>MSELSELEKDSNPEYRAVPTEDNLFEWHFTLRGPRNTEFDSGMYHGKIILPTEYPFKPPDVMFLTPNGRWEVNRKVKFMASQPAKITDQDDSFNTSVQHEAIQPNGETTTYAAQETISSLDPNRPNGPKDDDQADISTRSPTEEDRENHTPHGTLGESNPTETLETTGGSISRSEPDRQTAESMQEPRAEPAFVATPSNNHTHFSIAATFQARVQVYTKLVMLMDAICGAISALLVIWVLKHI</sequence>
<evidence type="ECO:0000259" key="4">
    <source>
        <dbReference type="PROSITE" id="PS50127"/>
    </source>
</evidence>
<keyword evidence="1" id="KW-0833">Ubl conjugation pathway</keyword>
<feature type="compositionally biased region" description="Polar residues" evidence="2">
    <location>
        <begin position="156"/>
        <end position="173"/>
    </location>
</feature>
<feature type="transmembrane region" description="Helical" evidence="3">
    <location>
        <begin position="220"/>
        <end position="240"/>
    </location>
</feature>
<feature type="compositionally biased region" description="Basic and acidic residues" evidence="2">
    <location>
        <begin position="141"/>
        <end position="150"/>
    </location>
</feature>
<dbReference type="InterPro" id="IPR050113">
    <property type="entry name" value="Ub_conjugating_enzyme"/>
</dbReference>
<protein>
    <submittedName>
        <fullName evidence="5">E2 ubiquitin-conjugating enzyme</fullName>
        <ecNumber evidence="5">2.3.2.23</ecNumber>
    </submittedName>
</protein>
<evidence type="ECO:0000313" key="5">
    <source>
        <dbReference type="EMBL" id="WFC97648.1"/>
    </source>
</evidence>
<reference evidence="5 6" key="1">
    <citation type="submission" date="2023-03" db="EMBL/GenBank/DDBJ databases">
        <title>Mating type loci evolution in Malassezia.</title>
        <authorList>
            <person name="Coelho M.A."/>
        </authorList>
    </citation>
    <scope>NUCLEOTIDE SEQUENCE [LARGE SCALE GENOMIC DNA]</scope>
    <source>
        <strain evidence="5 6">CBS 9725</strain>
    </source>
</reference>
<dbReference type="Proteomes" id="UP001219567">
    <property type="component" value="Chromosome 1"/>
</dbReference>
<accession>A0AAJ6CGG4</accession>
<feature type="domain" description="UBC core" evidence="4">
    <location>
        <begin position="1"/>
        <end position="151"/>
    </location>
</feature>
<dbReference type="Pfam" id="PF00179">
    <property type="entry name" value="UQ_con"/>
    <property type="match status" value="1"/>
</dbReference>
<evidence type="ECO:0000256" key="2">
    <source>
        <dbReference type="SAM" id="MobiDB-lite"/>
    </source>
</evidence>
<dbReference type="EMBL" id="CP119943">
    <property type="protein sequence ID" value="WFC97648.1"/>
    <property type="molecule type" value="Genomic_DNA"/>
</dbReference>
<feature type="compositionally biased region" description="Basic and acidic residues" evidence="2">
    <location>
        <begin position="174"/>
        <end position="188"/>
    </location>
</feature>
<keyword evidence="3" id="KW-0812">Transmembrane</keyword>
<keyword evidence="5" id="KW-0808">Transferase</keyword>
<evidence type="ECO:0000256" key="1">
    <source>
        <dbReference type="ARBA" id="ARBA00022786"/>
    </source>
</evidence>
<dbReference type="PROSITE" id="PS50127">
    <property type="entry name" value="UBC_2"/>
    <property type="match status" value="1"/>
</dbReference>
<dbReference type="PANTHER" id="PTHR24067">
    <property type="entry name" value="UBIQUITIN-CONJUGATING ENZYME E2"/>
    <property type="match status" value="1"/>
</dbReference>
<evidence type="ECO:0000256" key="3">
    <source>
        <dbReference type="SAM" id="Phobius"/>
    </source>
</evidence>
<keyword evidence="6" id="KW-1185">Reference proteome</keyword>
<gene>
    <name evidence="5" type="ORF">MYAM1_000367</name>
</gene>
<keyword evidence="3" id="KW-0472">Membrane</keyword>
<dbReference type="Gene3D" id="3.10.110.10">
    <property type="entry name" value="Ubiquitin Conjugating Enzyme"/>
    <property type="match status" value="1"/>
</dbReference>